<accession>A0A6M0RXB2</accession>
<dbReference type="Proteomes" id="UP000481033">
    <property type="component" value="Unassembled WGS sequence"/>
</dbReference>
<dbReference type="SUPFAM" id="SSF55961">
    <property type="entry name" value="Bet v1-like"/>
    <property type="match status" value="1"/>
</dbReference>
<organism evidence="2 3">
    <name type="scientific">Adonisia turfae CCMR0081</name>
    <dbReference type="NCBI Taxonomy" id="2292702"/>
    <lineage>
        <taxon>Bacteria</taxon>
        <taxon>Bacillati</taxon>
        <taxon>Cyanobacteriota</taxon>
        <taxon>Adonisia</taxon>
        <taxon>Adonisia turfae</taxon>
    </lineage>
</organism>
<dbReference type="Gene3D" id="3.30.530.20">
    <property type="match status" value="1"/>
</dbReference>
<evidence type="ECO:0000313" key="2">
    <source>
        <dbReference type="EMBL" id="NEZ60513.1"/>
    </source>
</evidence>
<evidence type="ECO:0000259" key="1">
    <source>
        <dbReference type="Pfam" id="PF03364"/>
    </source>
</evidence>
<sequence length="190" mass="21606">MNRDILAFTSDAAMDDDSVIRLSDDACQRVSVKTEKFAPRQRKIVASVAIPRSLEQVWKILTDYEKLSDFVPNLTSSRLLPRSDGGIRLEQIGAQCFLNFKFCARVILDMTEHFPREIGFSMVEGDFKKFIGKWTLQPALLGEQTATILSYELMVQPPLAMPVQLIEHHICHNLTQNLMAICDRTTEQFA</sequence>
<evidence type="ECO:0000313" key="3">
    <source>
        <dbReference type="Proteomes" id="UP000481033"/>
    </source>
</evidence>
<dbReference type="PANTHER" id="PTHR34060">
    <property type="entry name" value="POLYKETIDE CYCLASE / DEHYDRASE AND LIPID TRANSPORT PROTEIN"/>
    <property type="match status" value="1"/>
</dbReference>
<feature type="domain" description="Coenzyme Q-binding protein COQ10 START" evidence="1">
    <location>
        <begin position="50"/>
        <end position="178"/>
    </location>
</feature>
<proteinExistence type="predicted"/>
<reference evidence="2 3" key="1">
    <citation type="journal article" date="2020" name="Microb. Ecol.">
        <title>Ecogenomics of the Marine Benthic Filamentous Cyanobacterium Adonisia.</title>
        <authorList>
            <person name="Walter J.M."/>
            <person name="Coutinho F.H."/>
            <person name="Leomil L."/>
            <person name="Hargreaves P.I."/>
            <person name="Campeao M.E."/>
            <person name="Vieira V.V."/>
            <person name="Silva B.S."/>
            <person name="Fistarol G.O."/>
            <person name="Salomon P.S."/>
            <person name="Sawabe T."/>
            <person name="Mino S."/>
            <person name="Hosokawa M."/>
            <person name="Miyashita H."/>
            <person name="Maruyama F."/>
            <person name="van Verk M.C."/>
            <person name="Dutilh B.E."/>
            <person name="Thompson C.C."/>
            <person name="Thompson F.L."/>
        </authorList>
    </citation>
    <scope>NUCLEOTIDE SEQUENCE [LARGE SCALE GENOMIC DNA]</scope>
    <source>
        <strain evidence="2 3">CCMR0081</strain>
    </source>
</reference>
<protein>
    <submittedName>
        <fullName evidence="2">Cyclase</fullName>
    </submittedName>
</protein>
<dbReference type="CDD" id="cd08866">
    <property type="entry name" value="SRPBCC_11"/>
    <property type="match status" value="1"/>
</dbReference>
<dbReference type="PANTHER" id="PTHR34060:SF1">
    <property type="entry name" value="POLYKETIDE CYCLASE _ DEHYDRASE AND LIPID TRANSPORT PROTEIN"/>
    <property type="match status" value="1"/>
</dbReference>
<dbReference type="Pfam" id="PF03364">
    <property type="entry name" value="Polyketide_cyc"/>
    <property type="match status" value="1"/>
</dbReference>
<keyword evidence="3" id="KW-1185">Reference proteome</keyword>
<name>A0A6M0RXB2_9CYAN</name>
<dbReference type="InterPro" id="IPR023393">
    <property type="entry name" value="START-like_dom_sf"/>
</dbReference>
<comment type="caution">
    <text evidence="2">The sequence shown here is derived from an EMBL/GenBank/DDBJ whole genome shotgun (WGS) entry which is preliminary data.</text>
</comment>
<dbReference type="EMBL" id="QXHD01000004">
    <property type="protein sequence ID" value="NEZ60513.1"/>
    <property type="molecule type" value="Genomic_DNA"/>
</dbReference>
<dbReference type="InterPro" id="IPR005031">
    <property type="entry name" value="COQ10_START"/>
</dbReference>
<dbReference type="AlphaFoldDB" id="A0A6M0RXB2"/>
<gene>
    <name evidence="2" type="ORF">DXZ20_33715</name>
</gene>